<feature type="active site" description="Proton donor" evidence="8">
    <location>
        <position position="324"/>
    </location>
</feature>
<dbReference type="GO" id="GO:0033387">
    <property type="term" value="P:putrescine biosynthetic process from arginine, via ornithine"/>
    <property type="evidence" value="ECO:0007669"/>
    <property type="project" value="TreeGrafter"/>
</dbReference>
<dbReference type="GO" id="GO:0004586">
    <property type="term" value="F:ornithine decarboxylase activity"/>
    <property type="evidence" value="ECO:0007669"/>
    <property type="project" value="UniProtKB-EC"/>
</dbReference>
<dbReference type="InterPro" id="IPR022653">
    <property type="entry name" value="De-COase2_pyr-phos_BS"/>
</dbReference>
<evidence type="ECO:0000256" key="1">
    <source>
        <dbReference type="ARBA" id="ARBA00001933"/>
    </source>
</evidence>
<evidence type="ECO:0000313" key="13">
    <source>
        <dbReference type="Proteomes" id="UP000253061"/>
    </source>
</evidence>
<dbReference type="Gene3D" id="2.40.37.10">
    <property type="entry name" value="Lyase, Ornithine Decarboxylase, Chain A, domain 1"/>
    <property type="match status" value="1"/>
</dbReference>
<evidence type="ECO:0000256" key="7">
    <source>
        <dbReference type="ARBA" id="ARBA00049127"/>
    </source>
</evidence>
<sequence length="390" mass="43986">MPRHFDTTFDVVKELKPSYPVYCLRPNILRETAQRFVEMFPGDVLYAVKCNPHPEVMRYLHEGGVRHFDTASPEEISIVRRQFPGMKAYFMHPVKSRDAIRNAYRVFGIDHYVIDTIEELEKIREETEGDTNLVIHVRLATPPAGATYNLSAKFGARPMVAAELLKKVDEYGYHAGLCFHVGSQCTTPTGYRIAVELIRQVVDFSGVKVKHIDVGGGFPGQYMNQRGASLDEFMDEIKDCIRWLDMPDTTYMCEPGRALVSSGISLITQVHLRKEDTLFINDGVYGSLSETVTGQLRYPVRPMRIDGDFDPHETLDFTIYGPTCDNMDVLPATVTLPADIREGDWIEFGHIGAYSNALATHFNGFHPEVQVTVSEAFPYIDGEFPSVAMD</sequence>
<evidence type="ECO:0000256" key="2">
    <source>
        <dbReference type="ARBA" id="ARBA00008872"/>
    </source>
</evidence>
<dbReference type="PANTHER" id="PTHR11482">
    <property type="entry name" value="ARGININE/DIAMINOPIMELATE/ORNITHINE DECARBOXYLASE"/>
    <property type="match status" value="1"/>
</dbReference>
<evidence type="ECO:0000256" key="6">
    <source>
        <dbReference type="ARBA" id="ARBA00034138"/>
    </source>
</evidence>
<dbReference type="PRINTS" id="PR01182">
    <property type="entry name" value="ORNDCRBXLASE"/>
</dbReference>
<evidence type="ECO:0000259" key="10">
    <source>
        <dbReference type="Pfam" id="PF00278"/>
    </source>
</evidence>
<dbReference type="GO" id="GO:0005737">
    <property type="term" value="C:cytoplasm"/>
    <property type="evidence" value="ECO:0007669"/>
    <property type="project" value="TreeGrafter"/>
</dbReference>
<evidence type="ECO:0000256" key="3">
    <source>
        <dbReference type="ARBA" id="ARBA00022898"/>
    </source>
</evidence>
<dbReference type="EMBL" id="JPWB01000007">
    <property type="protein sequence ID" value="RCK20537.1"/>
    <property type="molecule type" value="Genomic_DNA"/>
</dbReference>
<dbReference type="InterPro" id="IPR002433">
    <property type="entry name" value="Orn_de-COase"/>
</dbReference>
<evidence type="ECO:0000256" key="9">
    <source>
        <dbReference type="RuleBase" id="RU003737"/>
    </source>
</evidence>
<dbReference type="EC" id="4.1.1.17" evidence="6"/>
<dbReference type="InterPro" id="IPR022643">
    <property type="entry name" value="De-COase2_C"/>
</dbReference>
<reference evidence="12 13" key="1">
    <citation type="submission" date="2014-07" db="EMBL/GenBank/DDBJ databases">
        <title>Draft genome sequence of Thalassospira profundimaris R8-17.</title>
        <authorList>
            <person name="Lai Q."/>
            <person name="Shao Z."/>
        </authorList>
    </citation>
    <scope>NUCLEOTIDE SEQUENCE [LARGE SCALE GENOMIC DNA]</scope>
    <source>
        <strain evidence="12 13">R8-17</strain>
    </source>
</reference>
<comment type="similarity">
    <text evidence="2 9">Belongs to the Orn/Lys/Arg decarboxylase class-II family.</text>
</comment>
<keyword evidence="4" id="KW-0456">Lyase</keyword>
<dbReference type="SUPFAM" id="SSF51419">
    <property type="entry name" value="PLP-binding barrel"/>
    <property type="match status" value="1"/>
</dbReference>
<feature type="domain" description="Orn/DAP/Arg decarboxylase 2 C-terminal" evidence="10">
    <location>
        <begin position="262"/>
        <end position="352"/>
    </location>
</feature>
<dbReference type="Pfam" id="PF00278">
    <property type="entry name" value="Orn_DAP_Arg_deC"/>
    <property type="match status" value="1"/>
</dbReference>
<name>A0A367V5S6_9PROT</name>
<feature type="domain" description="Orn/DAP/Arg decarboxylase 2 N-terminal" evidence="11">
    <location>
        <begin position="30"/>
        <end position="261"/>
    </location>
</feature>
<comment type="cofactor">
    <cofactor evidence="1 8">
        <name>pyridoxal 5'-phosphate</name>
        <dbReference type="ChEBI" id="CHEBI:597326"/>
    </cofactor>
</comment>
<evidence type="ECO:0000256" key="5">
    <source>
        <dbReference type="ARBA" id="ARBA00034115"/>
    </source>
</evidence>
<keyword evidence="3 8" id="KW-0663">Pyridoxal phosphate</keyword>
<dbReference type="PANTHER" id="PTHR11482:SF6">
    <property type="entry name" value="ORNITHINE DECARBOXYLASE 1-RELATED"/>
    <property type="match status" value="1"/>
</dbReference>
<dbReference type="InterPro" id="IPR022644">
    <property type="entry name" value="De-COase2_N"/>
</dbReference>
<organism evidence="12 13">
    <name type="scientific">Thalassospira profundimaris</name>
    <dbReference type="NCBI Taxonomy" id="502049"/>
    <lineage>
        <taxon>Bacteria</taxon>
        <taxon>Pseudomonadati</taxon>
        <taxon>Pseudomonadota</taxon>
        <taxon>Alphaproteobacteria</taxon>
        <taxon>Rhodospirillales</taxon>
        <taxon>Thalassospiraceae</taxon>
        <taxon>Thalassospira</taxon>
    </lineage>
</organism>
<dbReference type="PROSITE" id="PS00878">
    <property type="entry name" value="ODR_DC_2_1"/>
    <property type="match status" value="1"/>
</dbReference>
<accession>A0A367V5S6</accession>
<evidence type="ECO:0000256" key="4">
    <source>
        <dbReference type="ARBA" id="ARBA00023239"/>
    </source>
</evidence>
<dbReference type="InterPro" id="IPR029066">
    <property type="entry name" value="PLP-binding_barrel"/>
</dbReference>
<dbReference type="PRINTS" id="PR01179">
    <property type="entry name" value="ODADCRBXLASE"/>
</dbReference>
<dbReference type="FunFam" id="3.20.20.10:FF:000008">
    <property type="entry name" value="Ornithine decarboxylase"/>
    <property type="match status" value="1"/>
</dbReference>
<dbReference type="Pfam" id="PF02784">
    <property type="entry name" value="Orn_Arg_deC_N"/>
    <property type="match status" value="1"/>
</dbReference>
<evidence type="ECO:0000256" key="8">
    <source>
        <dbReference type="PIRSR" id="PIRSR600183-50"/>
    </source>
</evidence>
<comment type="pathway">
    <text evidence="5">Amine and polyamine biosynthesis; putrescine biosynthesis via L-ornithine pathway; putrescine from L-ornithine: step 1/1.</text>
</comment>
<comment type="caution">
    <text evidence="12">The sequence shown here is derived from an EMBL/GenBank/DDBJ whole genome shotgun (WGS) entry which is preliminary data.</text>
</comment>
<dbReference type="Gene3D" id="3.20.20.10">
    <property type="entry name" value="Alanine racemase"/>
    <property type="match status" value="1"/>
</dbReference>
<evidence type="ECO:0000313" key="12">
    <source>
        <dbReference type="EMBL" id="RCK20537.1"/>
    </source>
</evidence>
<dbReference type="InterPro" id="IPR000183">
    <property type="entry name" value="Orn/DAP/Arg_de-COase"/>
</dbReference>
<dbReference type="InterPro" id="IPR009006">
    <property type="entry name" value="Ala_racemase/Decarboxylase_C"/>
</dbReference>
<dbReference type="CDD" id="cd00622">
    <property type="entry name" value="PLPDE_III_ODC"/>
    <property type="match status" value="1"/>
</dbReference>
<comment type="catalytic activity">
    <reaction evidence="7">
        <text>L-ornithine + H(+) = putrescine + CO2</text>
        <dbReference type="Rhea" id="RHEA:22964"/>
        <dbReference type="ChEBI" id="CHEBI:15378"/>
        <dbReference type="ChEBI" id="CHEBI:16526"/>
        <dbReference type="ChEBI" id="CHEBI:46911"/>
        <dbReference type="ChEBI" id="CHEBI:326268"/>
        <dbReference type="EC" id="4.1.1.17"/>
    </reaction>
</comment>
<protein>
    <recommendedName>
        <fullName evidence="6">ornithine decarboxylase</fullName>
        <ecNumber evidence="6">4.1.1.17</ecNumber>
    </recommendedName>
</protein>
<dbReference type="SUPFAM" id="SSF50621">
    <property type="entry name" value="Alanine racemase C-terminal domain-like"/>
    <property type="match status" value="1"/>
</dbReference>
<evidence type="ECO:0000259" key="11">
    <source>
        <dbReference type="Pfam" id="PF02784"/>
    </source>
</evidence>
<proteinExistence type="inferred from homology"/>
<dbReference type="Proteomes" id="UP000253061">
    <property type="component" value="Unassembled WGS sequence"/>
</dbReference>
<dbReference type="AlphaFoldDB" id="A0A367V5S6"/>
<gene>
    <name evidence="12" type="ORF">TH6_15875</name>
</gene>
<feature type="modified residue" description="N6-(pyridoxal phosphate)lysine" evidence="8">
    <location>
        <position position="49"/>
    </location>
</feature>